<protein>
    <submittedName>
        <fullName evidence="1">Uncharacterized protein</fullName>
    </submittedName>
</protein>
<proteinExistence type="predicted"/>
<organism evidence="1 2">
    <name type="scientific">Bauhinia variegata</name>
    <name type="common">Purple orchid tree</name>
    <name type="synonym">Phanera variegata</name>
    <dbReference type="NCBI Taxonomy" id="167791"/>
    <lineage>
        <taxon>Eukaryota</taxon>
        <taxon>Viridiplantae</taxon>
        <taxon>Streptophyta</taxon>
        <taxon>Embryophyta</taxon>
        <taxon>Tracheophyta</taxon>
        <taxon>Spermatophyta</taxon>
        <taxon>Magnoliopsida</taxon>
        <taxon>eudicotyledons</taxon>
        <taxon>Gunneridae</taxon>
        <taxon>Pentapetalae</taxon>
        <taxon>rosids</taxon>
        <taxon>fabids</taxon>
        <taxon>Fabales</taxon>
        <taxon>Fabaceae</taxon>
        <taxon>Cercidoideae</taxon>
        <taxon>Cercideae</taxon>
        <taxon>Bauhiniinae</taxon>
        <taxon>Bauhinia</taxon>
    </lineage>
</organism>
<evidence type="ECO:0000313" key="1">
    <source>
        <dbReference type="EMBL" id="KAI4297288.1"/>
    </source>
</evidence>
<reference evidence="1 2" key="1">
    <citation type="journal article" date="2022" name="DNA Res.">
        <title>Chromosomal-level genome assembly of the orchid tree Bauhinia variegata (Leguminosae; Cercidoideae) supports the allotetraploid origin hypothesis of Bauhinia.</title>
        <authorList>
            <person name="Zhong Y."/>
            <person name="Chen Y."/>
            <person name="Zheng D."/>
            <person name="Pang J."/>
            <person name="Liu Y."/>
            <person name="Luo S."/>
            <person name="Meng S."/>
            <person name="Qian L."/>
            <person name="Wei D."/>
            <person name="Dai S."/>
            <person name="Zhou R."/>
        </authorList>
    </citation>
    <scope>NUCLEOTIDE SEQUENCE [LARGE SCALE GENOMIC DNA]</scope>
    <source>
        <strain evidence="1">BV-YZ2020</strain>
    </source>
</reference>
<evidence type="ECO:0000313" key="2">
    <source>
        <dbReference type="Proteomes" id="UP000828941"/>
    </source>
</evidence>
<dbReference type="EMBL" id="CM039439">
    <property type="protein sequence ID" value="KAI4297288.1"/>
    <property type="molecule type" value="Genomic_DNA"/>
</dbReference>
<name>A0ACB9KJ93_BAUVA</name>
<sequence>MAEYVVSSALETFTIVLAQHPELGRGAMGQEIGKLKTKLESLLQLLSDADARQSSIKDLEQGLARIREVTYKAVDMIEIFSLKLNTTRLHGIGVFDSISSRATIHEVKEIAGETSEMITSLQRWGIKALSEGDRSYRRQRKVRETYFNFDQLQLVGLEIPKQKLSELLLDGNNHYWAVSIFGKGGLGKTTLAKLLYHNSVIRSHFDCFAWVVISKEFLIEDVLVSILIQLTSTSIELWEPTRKEMATEQIGNILQTKRCLIVLDDVWRMDILQLLGTCFPTMTGSKIIVTTRTKAVAICNQGKCYRLNPLDDRSSWQLFHGIAISKRDKKEIKDKMINLGKEFTRNCRGVPLFISLLGGLLSTKHTLEEWEAVLEKMKSKVYLRVIDMLFGLIYNDLPSHLKPCFLYFAQFPEDLEIPAKKLIQMWIADGVVSMMPKERSSWIESIEHVAYSYLTELSERYMILIGEVGSTSKIKTCKMHDIMLDLAKWKAKKENFCDHFHRYDTGKQAPRVSIIKHISFECAQDAYTALGRLSPQIRSLICVLSPSSLRFLQGSPLPSLHIVQRFKFLRVLCLEDFEDVEGKLTENIGDLILLRFLSLKNSNIIELPRSIFYLRCLQTLDLRTSAASLQVPNMMWRLEYLRHLYLHPSYSIKNGGKLKLGHLSNLQTLVNINDMDLDLEDVIQLSSLRKLVIIMRNMQSGFVTTRGHWKIFKFKNNTLSHLQSLGIINMTSKNAELRPLLSRCYAISKMHLEGHITKLSECHQLSVNLAKLVIKRTFLEEDPMATLEKLPRLRVLFLGRESFMGQKLICSQRGFPQLIYLRLHGLHNVKELGIGKEAMRGLLLLDISDCPNLNVIPDKVRYLTTFQNQR</sequence>
<gene>
    <name evidence="1" type="ORF">L6164_037182</name>
</gene>
<keyword evidence="2" id="KW-1185">Reference proteome</keyword>
<accession>A0ACB9KJ93</accession>
<comment type="caution">
    <text evidence="1">The sequence shown here is derived from an EMBL/GenBank/DDBJ whole genome shotgun (WGS) entry which is preliminary data.</text>
</comment>
<dbReference type="Proteomes" id="UP000828941">
    <property type="component" value="Chromosome 14"/>
</dbReference>